<dbReference type="Gene3D" id="3.30.2400.30">
    <property type="match status" value="1"/>
</dbReference>
<organism evidence="1">
    <name type="scientific">marine sediment metagenome</name>
    <dbReference type="NCBI Taxonomy" id="412755"/>
    <lineage>
        <taxon>unclassified sequences</taxon>
        <taxon>metagenomes</taxon>
        <taxon>ecological metagenomes</taxon>
    </lineage>
</organism>
<comment type="caution">
    <text evidence="1">The sequence shown here is derived from an EMBL/GenBank/DDBJ whole genome shotgun (WGS) entry which is preliminary data.</text>
</comment>
<name>A0A0F9J2C9_9ZZZZ</name>
<proteinExistence type="predicted"/>
<dbReference type="EMBL" id="LAZR01011042">
    <property type="protein sequence ID" value="KKM63753.1"/>
    <property type="molecule type" value="Genomic_DNA"/>
</dbReference>
<dbReference type="InterPro" id="IPR046227">
    <property type="entry name" value="DUF6260"/>
</dbReference>
<evidence type="ECO:0000313" key="1">
    <source>
        <dbReference type="EMBL" id="KKM63753.1"/>
    </source>
</evidence>
<gene>
    <name evidence="1" type="ORF">LCGC14_1508330</name>
</gene>
<dbReference type="AlphaFoldDB" id="A0A0F9J2C9"/>
<accession>A0A0F9J2C9</accession>
<evidence type="ECO:0008006" key="2">
    <source>
        <dbReference type="Google" id="ProtNLM"/>
    </source>
</evidence>
<reference evidence="1" key="1">
    <citation type="journal article" date="2015" name="Nature">
        <title>Complex archaea that bridge the gap between prokaryotes and eukaryotes.</title>
        <authorList>
            <person name="Spang A."/>
            <person name="Saw J.H."/>
            <person name="Jorgensen S.L."/>
            <person name="Zaremba-Niedzwiedzka K."/>
            <person name="Martijn J."/>
            <person name="Lind A.E."/>
            <person name="van Eijk R."/>
            <person name="Schleper C."/>
            <person name="Guy L."/>
            <person name="Ettema T.J."/>
        </authorList>
    </citation>
    <scope>NUCLEOTIDE SEQUENCE</scope>
</reference>
<protein>
    <recommendedName>
        <fullName evidence="2">Encapsulating protein for peroxidase</fullName>
    </recommendedName>
</protein>
<sequence>MKRKGRVNTASRLFENKSNPASMRPYIGEDGNFYTNRFLGGDAKNIENYEQVPTNNAALRYDEWRTLDDVVIKIAEKRLVGFDDLRAAGLVYNLNNAMGTTVLTWEEMSDAMEAFVSIDPVRRGDNDVVDFAPQHIPIPIVHADYQISERILQESRNRGDSLNVSNAERAARKVAEQLEDMLFGATATIVYGGGTIHSYISHPDVNDVAFDSAGVYWDLAAATGALILADVIAMKQALIADKHFGPYAMYIPTIYETKMDQDYDVAGASLMTIRERILKIEGVNSLKVVDSMPVDNVLMVQLTSDVVDLIDGMPMQNVQWDSEGGFVHHYKVMTIQVPRVKSDYNNASGICLLS</sequence>
<dbReference type="Pfam" id="PF19774">
    <property type="entry name" value="DUF6260"/>
    <property type="match status" value="1"/>
</dbReference>